<dbReference type="RefSeq" id="WP_091962843.1">
    <property type="nucleotide sequence ID" value="NZ_FOLH01000004.1"/>
</dbReference>
<sequence length="82" mass="9878">MLKDPLRFWAIISQALGFTLIIFLETWMGRAQAGYWQLRVLLVMIAIALVIAVLRLYQNKRWQKEQERRRQLLREEEEDTSD</sequence>
<feature type="transmembrane region" description="Helical" evidence="1">
    <location>
        <begin position="36"/>
        <end position="57"/>
    </location>
</feature>
<reference evidence="2 3" key="1">
    <citation type="submission" date="2016-10" db="EMBL/GenBank/DDBJ databases">
        <authorList>
            <person name="de Groot N.N."/>
        </authorList>
    </citation>
    <scope>NUCLEOTIDE SEQUENCE [LARGE SCALE GENOMIC DNA]</scope>
    <source>
        <strain evidence="2 3">DSM 18438</strain>
    </source>
</reference>
<keyword evidence="1" id="KW-1133">Transmembrane helix</keyword>
<name>A0A1I1HSQ5_9GAMM</name>
<feature type="transmembrane region" description="Helical" evidence="1">
    <location>
        <begin position="7"/>
        <end position="24"/>
    </location>
</feature>
<dbReference type="Proteomes" id="UP000199058">
    <property type="component" value="Unassembled WGS sequence"/>
</dbReference>
<dbReference type="OrthoDB" id="6121628at2"/>
<keyword evidence="1" id="KW-0812">Transmembrane</keyword>
<dbReference type="EMBL" id="FOLH01000004">
    <property type="protein sequence ID" value="SFC26835.1"/>
    <property type="molecule type" value="Genomic_DNA"/>
</dbReference>
<proteinExistence type="predicted"/>
<dbReference type="STRING" id="1122252.SAMN05660443_1997"/>
<keyword evidence="3" id="KW-1185">Reference proteome</keyword>
<organism evidence="2 3">
    <name type="scientific">Marinospirillum celere</name>
    <dbReference type="NCBI Taxonomy" id="1122252"/>
    <lineage>
        <taxon>Bacteria</taxon>
        <taxon>Pseudomonadati</taxon>
        <taxon>Pseudomonadota</taxon>
        <taxon>Gammaproteobacteria</taxon>
        <taxon>Oceanospirillales</taxon>
        <taxon>Oceanospirillaceae</taxon>
        <taxon>Marinospirillum</taxon>
    </lineage>
</organism>
<dbReference type="AlphaFoldDB" id="A0A1I1HSQ5"/>
<protein>
    <submittedName>
        <fullName evidence="2">Uncharacterized protein</fullName>
    </submittedName>
</protein>
<evidence type="ECO:0000313" key="3">
    <source>
        <dbReference type="Proteomes" id="UP000199058"/>
    </source>
</evidence>
<keyword evidence="1" id="KW-0472">Membrane</keyword>
<accession>A0A1I1HSQ5</accession>
<evidence type="ECO:0000313" key="2">
    <source>
        <dbReference type="EMBL" id="SFC26835.1"/>
    </source>
</evidence>
<evidence type="ECO:0000256" key="1">
    <source>
        <dbReference type="SAM" id="Phobius"/>
    </source>
</evidence>
<gene>
    <name evidence="2" type="ORF">SAMN05660443_1997</name>
</gene>